<dbReference type="AlphaFoldDB" id="A0A918LN03"/>
<reference evidence="2" key="1">
    <citation type="journal article" date="2014" name="Int. J. Syst. Evol. Microbiol.">
        <title>Complete genome sequence of Corynebacterium casei LMG S-19264T (=DSM 44701T), isolated from a smear-ripened cheese.</title>
        <authorList>
            <consortium name="US DOE Joint Genome Institute (JGI-PGF)"/>
            <person name="Walter F."/>
            <person name="Albersmeier A."/>
            <person name="Kalinowski J."/>
            <person name="Ruckert C."/>
        </authorList>
    </citation>
    <scope>NUCLEOTIDE SEQUENCE</scope>
    <source>
        <strain evidence="2">JCM 3172</strain>
    </source>
</reference>
<accession>A0A918LN03</accession>
<organism evidence="2 3">
    <name type="scientific">Streptomyces purpureus</name>
    <dbReference type="NCBI Taxonomy" id="1951"/>
    <lineage>
        <taxon>Bacteria</taxon>
        <taxon>Bacillati</taxon>
        <taxon>Actinomycetota</taxon>
        <taxon>Actinomycetes</taxon>
        <taxon>Kitasatosporales</taxon>
        <taxon>Streptomycetaceae</taxon>
        <taxon>Streptomyces</taxon>
    </lineage>
</organism>
<feature type="region of interest" description="Disordered" evidence="1">
    <location>
        <begin position="1"/>
        <end position="23"/>
    </location>
</feature>
<evidence type="ECO:0000313" key="3">
    <source>
        <dbReference type="Proteomes" id="UP000619486"/>
    </source>
</evidence>
<reference evidence="2" key="2">
    <citation type="submission" date="2020-09" db="EMBL/GenBank/DDBJ databases">
        <authorList>
            <person name="Sun Q."/>
            <person name="Ohkuma M."/>
        </authorList>
    </citation>
    <scope>NUCLEOTIDE SEQUENCE</scope>
    <source>
        <strain evidence="2">JCM 3172</strain>
    </source>
</reference>
<feature type="compositionally biased region" description="Polar residues" evidence="1">
    <location>
        <begin position="8"/>
        <end position="23"/>
    </location>
</feature>
<gene>
    <name evidence="2" type="ORF">GCM10014713_17610</name>
</gene>
<evidence type="ECO:0000313" key="2">
    <source>
        <dbReference type="EMBL" id="GGT25176.1"/>
    </source>
</evidence>
<name>A0A918LN03_9ACTN</name>
<evidence type="ECO:0000256" key="1">
    <source>
        <dbReference type="SAM" id="MobiDB-lite"/>
    </source>
</evidence>
<protein>
    <submittedName>
        <fullName evidence="2">Uncharacterized protein</fullName>
    </submittedName>
</protein>
<dbReference type="Proteomes" id="UP000619486">
    <property type="component" value="Unassembled WGS sequence"/>
</dbReference>
<proteinExistence type="predicted"/>
<dbReference type="EMBL" id="BMQQ01000005">
    <property type="protein sequence ID" value="GGT25176.1"/>
    <property type="molecule type" value="Genomic_DNA"/>
</dbReference>
<comment type="caution">
    <text evidence="2">The sequence shown here is derived from an EMBL/GenBank/DDBJ whole genome shotgun (WGS) entry which is preliminary data.</text>
</comment>
<keyword evidence="3" id="KW-1185">Reference proteome</keyword>
<sequence length="60" mass="6482">MPRMDPTPSGNDPATSCVRNSVRTSVRTGRKWDGLAEPARFPDGHLLLAPDREPIAVVLG</sequence>